<dbReference type="PANTHER" id="PTHR34788">
    <property type="entry name" value="F15I1.22"/>
    <property type="match status" value="1"/>
</dbReference>
<reference evidence="2" key="2">
    <citation type="submission" date="2025-08" db="UniProtKB">
        <authorList>
            <consortium name="RefSeq"/>
        </authorList>
    </citation>
    <scope>IDENTIFICATION</scope>
    <source>
        <tissue evidence="2">Leaf</tissue>
    </source>
</reference>
<organism evidence="1 2">
    <name type="scientific">Ananas comosus</name>
    <name type="common">Pineapple</name>
    <name type="synonym">Ananas ananas</name>
    <dbReference type="NCBI Taxonomy" id="4615"/>
    <lineage>
        <taxon>Eukaryota</taxon>
        <taxon>Viridiplantae</taxon>
        <taxon>Streptophyta</taxon>
        <taxon>Embryophyta</taxon>
        <taxon>Tracheophyta</taxon>
        <taxon>Spermatophyta</taxon>
        <taxon>Magnoliopsida</taxon>
        <taxon>Liliopsida</taxon>
        <taxon>Poales</taxon>
        <taxon>Bromeliaceae</taxon>
        <taxon>Bromelioideae</taxon>
        <taxon>Ananas</taxon>
    </lineage>
</organism>
<reference evidence="1" key="1">
    <citation type="journal article" date="2015" name="Nat. Genet.">
        <title>The pineapple genome and the evolution of CAM photosynthesis.</title>
        <authorList>
            <person name="Ming R."/>
            <person name="VanBuren R."/>
            <person name="Wai C.M."/>
            <person name="Tang H."/>
            <person name="Schatz M.C."/>
            <person name="Bowers J.E."/>
            <person name="Lyons E."/>
            <person name="Wang M.L."/>
            <person name="Chen J."/>
            <person name="Biggers E."/>
            <person name="Zhang J."/>
            <person name="Huang L."/>
            <person name="Zhang L."/>
            <person name="Miao W."/>
            <person name="Zhang J."/>
            <person name="Ye Z."/>
            <person name="Miao C."/>
            <person name="Lin Z."/>
            <person name="Wang H."/>
            <person name="Zhou H."/>
            <person name="Yim W.C."/>
            <person name="Priest H.D."/>
            <person name="Zheng C."/>
            <person name="Woodhouse M."/>
            <person name="Edger P.P."/>
            <person name="Guyot R."/>
            <person name="Guo H.B."/>
            <person name="Guo H."/>
            <person name="Zheng G."/>
            <person name="Singh R."/>
            <person name="Sharma A."/>
            <person name="Min X."/>
            <person name="Zheng Y."/>
            <person name="Lee H."/>
            <person name="Gurtowski J."/>
            <person name="Sedlazeck F.J."/>
            <person name="Harkess A."/>
            <person name="McKain M.R."/>
            <person name="Liao Z."/>
            <person name="Fang J."/>
            <person name="Liu J."/>
            <person name="Zhang X."/>
            <person name="Zhang Q."/>
            <person name="Hu W."/>
            <person name="Qin Y."/>
            <person name="Wang K."/>
            <person name="Chen L.Y."/>
            <person name="Shirley N."/>
            <person name="Lin Y.R."/>
            <person name="Liu L.Y."/>
            <person name="Hernandez A.G."/>
            <person name="Wright C.L."/>
            <person name="Bulone V."/>
            <person name="Tuskan G.A."/>
            <person name="Heath K."/>
            <person name="Zee F."/>
            <person name="Moore P.H."/>
            <person name="Sunkar R."/>
            <person name="Leebens-Mack J.H."/>
            <person name="Mockler T."/>
            <person name="Bennetzen J.L."/>
            <person name="Freeling M."/>
            <person name="Sankoff D."/>
            <person name="Paterson A.H."/>
            <person name="Zhu X."/>
            <person name="Yang X."/>
            <person name="Smith J.A."/>
            <person name="Cushman J.C."/>
            <person name="Paull R.E."/>
            <person name="Yu Q."/>
        </authorList>
    </citation>
    <scope>NUCLEOTIDE SEQUENCE [LARGE SCALE GENOMIC DNA]</scope>
    <source>
        <strain evidence="1">cv. F153</strain>
    </source>
</reference>
<dbReference type="GeneID" id="109712073"/>
<protein>
    <submittedName>
        <fullName evidence="2">Uncharacterized protein LOC109712073</fullName>
    </submittedName>
</protein>
<proteinExistence type="predicted"/>
<dbReference type="Proteomes" id="UP000515123">
    <property type="component" value="Linkage group 6"/>
</dbReference>
<dbReference type="PANTHER" id="PTHR34788:SF4">
    <property type="entry name" value="F15I1.22"/>
    <property type="match status" value="1"/>
</dbReference>
<dbReference type="RefSeq" id="XP_020091089.1">
    <property type="nucleotide sequence ID" value="XM_020235500.1"/>
</dbReference>
<keyword evidence="1" id="KW-1185">Reference proteome</keyword>
<sequence>MPPPCAEPQEPHRAMFFRVPSRAARPRRRRMAVARLGGRRRRGGGGVVGRLRLLLLGVLRRRLRLRWLAVQYRRAVRRLREHYAAAMRALIAEAAALEAPTAKAPTSQIMPYSCFAAAPLIPACHSYYYIR</sequence>
<evidence type="ECO:0000313" key="2">
    <source>
        <dbReference type="RefSeq" id="XP_020091089.1"/>
    </source>
</evidence>
<name>A0A6P5F527_ANACO</name>
<gene>
    <name evidence="2" type="primary">LOC109712073</name>
</gene>
<accession>A0A6P5F527</accession>
<dbReference type="AlphaFoldDB" id="A0A6P5F527"/>
<evidence type="ECO:0000313" key="1">
    <source>
        <dbReference type="Proteomes" id="UP000515123"/>
    </source>
</evidence>